<dbReference type="AlphaFoldDB" id="A0A2S1LNG6"/>
<organism evidence="1 2">
    <name type="scientific">Flavobacterium kingsejongi</name>
    <dbReference type="NCBI Taxonomy" id="1678728"/>
    <lineage>
        <taxon>Bacteria</taxon>
        <taxon>Pseudomonadati</taxon>
        <taxon>Bacteroidota</taxon>
        <taxon>Flavobacteriia</taxon>
        <taxon>Flavobacteriales</taxon>
        <taxon>Flavobacteriaceae</taxon>
        <taxon>Flavobacterium</taxon>
    </lineage>
</organism>
<gene>
    <name evidence="1" type="ORF">FK004_08435</name>
</gene>
<name>A0A2S1LNG6_9FLAO</name>
<dbReference type="OrthoDB" id="9801609at2"/>
<dbReference type="EMBL" id="CP020919">
    <property type="protein sequence ID" value="AWG25259.1"/>
    <property type="molecule type" value="Genomic_DNA"/>
</dbReference>
<sequence>MSIRPKRLLISGLYVPGSGLTNVISVLMRELSAHYELRGLGFQFLDFPASSDSIVEGCPMHITGSQFRVFMPDPGWLENCMHNFRPEGIVVIGPPFLTLHFLGQLQDYRTQCPIILYLPLEGKIVNPDIIGTLKLVDHCILYTEYARLNMIALCETAVKAGVDFRRPVFSVVGHGVDTADFFPISERIDAGGKQKANSALKEQLFPGQPELHDSFIILNANRAYYRKRLDLTIAGFALFAKEHPKAYLYLHTGTTALKERIHLQELIDNSGASKQILLNVLNPEGEKVSTSRLNLLYNLCDVGITTAMGEGWGLASFEHAATGAPQIVPDHTSFSENWTGKGILLDISSTEYVFYELADMYVVAPESVAEALALVCTNRMHYDQMAKAGYDYAKAPSLAWSAVALKFTEILEIALI</sequence>
<evidence type="ECO:0000313" key="2">
    <source>
        <dbReference type="Proteomes" id="UP000244677"/>
    </source>
</evidence>
<dbReference type="PANTHER" id="PTHR12526">
    <property type="entry name" value="GLYCOSYLTRANSFERASE"/>
    <property type="match status" value="1"/>
</dbReference>
<keyword evidence="2" id="KW-1185">Reference proteome</keyword>
<accession>A0A2S1LNG6</accession>
<dbReference type="SUPFAM" id="SSF53756">
    <property type="entry name" value="UDP-Glycosyltransferase/glycogen phosphorylase"/>
    <property type="match status" value="1"/>
</dbReference>
<dbReference type="Gene3D" id="3.40.50.2000">
    <property type="entry name" value="Glycogen Phosphorylase B"/>
    <property type="match status" value="1"/>
</dbReference>
<dbReference type="RefSeq" id="WP_108736862.1">
    <property type="nucleotide sequence ID" value="NZ_CP020919.1"/>
</dbReference>
<dbReference type="KEGG" id="fki:FK004_08435"/>
<protein>
    <recommendedName>
        <fullName evidence="3">Glycosyl transferase family 1 domain-containing protein</fullName>
    </recommendedName>
</protein>
<reference evidence="1 2" key="1">
    <citation type="submission" date="2017-04" db="EMBL/GenBank/DDBJ databases">
        <title>Complete genome sequence of Flavobacterium kingsejong AJ004.</title>
        <authorList>
            <person name="Lee P.C."/>
        </authorList>
    </citation>
    <scope>NUCLEOTIDE SEQUENCE [LARGE SCALE GENOMIC DNA]</scope>
    <source>
        <strain evidence="1 2">AJ004</strain>
    </source>
</reference>
<evidence type="ECO:0008006" key="3">
    <source>
        <dbReference type="Google" id="ProtNLM"/>
    </source>
</evidence>
<dbReference type="Gene3D" id="3.40.50.11930">
    <property type="match status" value="1"/>
</dbReference>
<evidence type="ECO:0000313" key="1">
    <source>
        <dbReference type="EMBL" id="AWG25259.1"/>
    </source>
</evidence>
<dbReference type="Proteomes" id="UP000244677">
    <property type="component" value="Chromosome"/>
</dbReference>
<proteinExistence type="predicted"/>